<sequence>MALAACAALVTSSRETLNAESALTLSRMTDRNEIQVKFLQGRVQVISYAPS</sequence>
<dbReference type="Proteomes" id="UP000638897">
    <property type="component" value="Unassembled WGS sequence"/>
</dbReference>
<organism evidence="1 2">
    <name type="scientific">Anabaena cylindrica FACHB-318</name>
    <dbReference type="NCBI Taxonomy" id="2692880"/>
    <lineage>
        <taxon>Bacteria</taxon>
        <taxon>Bacillati</taxon>
        <taxon>Cyanobacteriota</taxon>
        <taxon>Cyanophyceae</taxon>
        <taxon>Nostocales</taxon>
        <taxon>Nostocaceae</taxon>
        <taxon>Anabaena</taxon>
    </lineage>
</organism>
<evidence type="ECO:0008006" key="3">
    <source>
        <dbReference type="Google" id="ProtNLM"/>
    </source>
</evidence>
<evidence type="ECO:0000313" key="1">
    <source>
        <dbReference type="EMBL" id="MBD2172955.1"/>
    </source>
</evidence>
<name>A0ABR7ZKQ2_ANACY</name>
<dbReference type="EMBL" id="JACJQC010000014">
    <property type="protein sequence ID" value="MBD2172955.1"/>
    <property type="molecule type" value="Genomic_DNA"/>
</dbReference>
<accession>A0ABR7ZKQ2</accession>
<protein>
    <recommendedName>
        <fullName evidence="3">Lipoprotein</fullName>
    </recommendedName>
</protein>
<gene>
    <name evidence="1" type="ORF">H6F81_17195</name>
</gene>
<evidence type="ECO:0000313" key="2">
    <source>
        <dbReference type="Proteomes" id="UP000638897"/>
    </source>
</evidence>
<comment type="caution">
    <text evidence="1">The sequence shown here is derived from an EMBL/GenBank/DDBJ whole genome shotgun (WGS) entry which is preliminary data.</text>
</comment>
<reference evidence="1 2" key="1">
    <citation type="journal article" date="2020" name="ISME J.">
        <title>Comparative genomics reveals insights into cyanobacterial evolution and habitat adaptation.</title>
        <authorList>
            <person name="Chen M.Y."/>
            <person name="Teng W.K."/>
            <person name="Zhao L."/>
            <person name="Hu C.X."/>
            <person name="Zhou Y.K."/>
            <person name="Han B.P."/>
            <person name="Song L.R."/>
            <person name="Shu W.S."/>
        </authorList>
    </citation>
    <scope>NUCLEOTIDE SEQUENCE [LARGE SCALE GENOMIC DNA]</scope>
    <source>
        <strain evidence="1 2">FACHB-318</strain>
    </source>
</reference>
<dbReference type="RefSeq" id="WP_158629510.1">
    <property type="nucleotide sequence ID" value="NZ_JACJQC010000014.1"/>
</dbReference>
<keyword evidence="2" id="KW-1185">Reference proteome</keyword>
<proteinExistence type="predicted"/>